<protein>
    <submittedName>
        <fullName evidence="4">N-acetylneuraminate lyase</fullName>
        <ecNumber evidence="4">4.1.3.3</ecNumber>
    </submittedName>
</protein>
<dbReference type="Pfam" id="PF00701">
    <property type="entry name" value="DHDPS"/>
    <property type="match status" value="1"/>
</dbReference>
<dbReference type="SUPFAM" id="SSF51569">
    <property type="entry name" value="Aldolase"/>
    <property type="match status" value="1"/>
</dbReference>
<dbReference type="Gene3D" id="3.20.20.70">
    <property type="entry name" value="Aldolase class I"/>
    <property type="match status" value="1"/>
</dbReference>
<name>A0ABW2UVZ4_9BACI</name>
<keyword evidence="2" id="KW-0704">Schiff base</keyword>
<dbReference type="PANTHER" id="PTHR42849">
    <property type="entry name" value="N-ACETYLNEURAMINATE LYASE"/>
    <property type="match status" value="1"/>
</dbReference>
<proteinExistence type="inferred from homology"/>
<evidence type="ECO:0000313" key="5">
    <source>
        <dbReference type="Proteomes" id="UP001596620"/>
    </source>
</evidence>
<dbReference type="PROSITE" id="PS00666">
    <property type="entry name" value="DHDPS_2"/>
    <property type="match status" value="1"/>
</dbReference>
<dbReference type="PRINTS" id="PR00146">
    <property type="entry name" value="DHPICSNTHASE"/>
</dbReference>
<dbReference type="NCBIfam" id="NF003164">
    <property type="entry name" value="PRK04147.1"/>
    <property type="match status" value="1"/>
</dbReference>
<evidence type="ECO:0000313" key="4">
    <source>
        <dbReference type="EMBL" id="MFC7746477.1"/>
    </source>
</evidence>
<dbReference type="PANTHER" id="PTHR42849:SF1">
    <property type="entry name" value="N-ACETYLNEURAMINATE LYASE"/>
    <property type="match status" value="1"/>
</dbReference>
<comment type="caution">
    <text evidence="4">The sequence shown here is derived from an EMBL/GenBank/DDBJ whole genome shotgun (WGS) entry which is preliminary data.</text>
</comment>
<dbReference type="InterPro" id="IPR002220">
    <property type="entry name" value="DapA-like"/>
</dbReference>
<sequence>MKGIMTALLTPFNEDGTLNEKGLREVVRYNIDVMQVNGLYVGGSTGESFLMDEDSRKDLLRIVKEETGNAAALIGQIGSLNIEEAERLGQEAKRLGYDALSAITPYYYKFSFSEIEAYYKRLTEATEHPMIIYSNPAFTGTQFTVEEYGKLLALPNVIGVKYTDTDLSKLAKLKALHQDKVFFSGADDMVLQFAASGADGAIGSTYNIIGKEANALFEAVQQSDIPKARDLQKQMNQVIEQLEAVGVYQAIKHVFKQYGVEAGYMKFPFKELTDDERKQAEKIVDDIPSRT</sequence>
<evidence type="ECO:0000256" key="2">
    <source>
        <dbReference type="ARBA" id="ARBA00023270"/>
    </source>
</evidence>
<keyword evidence="1 3" id="KW-0456">Lyase</keyword>
<dbReference type="EMBL" id="JBHTGR010000006">
    <property type="protein sequence ID" value="MFC7746477.1"/>
    <property type="molecule type" value="Genomic_DNA"/>
</dbReference>
<comment type="similarity">
    <text evidence="3">Belongs to the DapA family.</text>
</comment>
<dbReference type="InterPro" id="IPR013785">
    <property type="entry name" value="Aldolase_TIM"/>
</dbReference>
<evidence type="ECO:0000256" key="3">
    <source>
        <dbReference type="PIRNR" id="PIRNR001365"/>
    </source>
</evidence>
<gene>
    <name evidence="4" type="ORF">ACFQU8_04375</name>
</gene>
<keyword evidence="5" id="KW-1185">Reference proteome</keyword>
<organism evidence="4 5">
    <name type="scientific">Lentibacillus kimchii</name>
    <dbReference type="NCBI Taxonomy" id="1542911"/>
    <lineage>
        <taxon>Bacteria</taxon>
        <taxon>Bacillati</taxon>
        <taxon>Bacillota</taxon>
        <taxon>Bacilli</taxon>
        <taxon>Bacillales</taxon>
        <taxon>Bacillaceae</taxon>
        <taxon>Lentibacillus</taxon>
    </lineage>
</organism>
<dbReference type="GO" id="GO:0008747">
    <property type="term" value="F:N-acetylneuraminate lyase activity"/>
    <property type="evidence" value="ECO:0007669"/>
    <property type="project" value="UniProtKB-EC"/>
</dbReference>
<accession>A0ABW2UVZ4</accession>
<dbReference type="SMART" id="SM01130">
    <property type="entry name" value="DHDPS"/>
    <property type="match status" value="1"/>
</dbReference>
<dbReference type="Proteomes" id="UP001596620">
    <property type="component" value="Unassembled WGS sequence"/>
</dbReference>
<evidence type="ECO:0000256" key="1">
    <source>
        <dbReference type="ARBA" id="ARBA00023239"/>
    </source>
</evidence>
<dbReference type="PIRSF" id="PIRSF001365">
    <property type="entry name" value="DHDPS"/>
    <property type="match status" value="1"/>
</dbReference>
<dbReference type="RefSeq" id="WP_382357966.1">
    <property type="nucleotide sequence ID" value="NZ_JBHTGR010000006.1"/>
</dbReference>
<dbReference type="EC" id="4.1.3.3" evidence="4"/>
<dbReference type="InterPro" id="IPR020625">
    <property type="entry name" value="Schiff_base-form_aldolases_AS"/>
</dbReference>
<reference evidence="5" key="1">
    <citation type="journal article" date="2019" name="Int. J. Syst. Evol. Microbiol.">
        <title>The Global Catalogue of Microorganisms (GCM) 10K type strain sequencing project: providing services to taxonomists for standard genome sequencing and annotation.</title>
        <authorList>
            <consortium name="The Broad Institute Genomics Platform"/>
            <consortium name="The Broad Institute Genome Sequencing Center for Infectious Disease"/>
            <person name="Wu L."/>
            <person name="Ma J."/>
        </authorList>
    </citation>
    <scope>NUCLEOTIDE SEQUENCE [LARGE SCALE GENOMIC DNA]</scope>
    <source>
        <strain evidence="5">JCM 30234</strain>
    </source>
</reference>